<accession>A0A2P2P7Q2</accession>
<dbReference type="AlphaFoldDB" id="A0A2P2P7Q2"/>
<protein>
    <submittedName>
        <fullName evidence="1">Uncharacterized protein</fullName>
    </submittedName>
</protein>
<proteinExistence type="predicted"/>
<dbReference type="EMBL" id="GGEC01070294">
    <property type="protein sequence ID" value="MBX50778.1"/>
    <property type="molecule type" value="Transcribed_RNA"/>
</dbReference>
<evidence type="ECO:0000313" key="1">
    <source>
        <dbReference type="EMBL" id="MBX50778.1"/>
    </source>
</evidence>
<sequence>MFSVVKPNLAVVKDNRYFNR</sequence>
<name>A0A2P2P7Q2_RHIMU</name>
<organism evidence="1">
    <name type="scientific">Rhizophora mucronata</name>
    <name type="common">Asiatic mangrove</name>
    <dbReference type="NCBI Taxonomy" id="61149"/>
    <lineage>
        <taxon>Eukaryota</taxon>
        <taxon>Viridiplantae</taxon>
        <taxon>Streptophyta</taxon>
        <taxon>Embryophyta</taxon>
        <taxon>Tracheophyta</taxon>
        <taxon>Spermatophyta</taxon>
        <taxon>Magnoliopsida</taxon>
        <taxon>eudicotyledons</taxon>
        <taxon>Gunneridae</taxon>
        <taxon>Pentapetalae</taxon>
        <taxon>rosids</taxon>
        <taxon>fabids</taxon>
        <taxon>Malpighiales</taxon>
        <taxon>Rhizophoraceae</taxon>
        <taxon>Rhizophora</taxon>
    </lineage>
</organism>
<reference evidence="1" key="1">
    <citation type="submission" date="2018-02" db="EMBL/GenBank/DDBJ databases">
        <title>Rhizophora mucronata_Transcriptome.</title>
        <authorList>
            <person name="Meera S.P."/>
            <person name="Sreeshan A."/>
            <person name="Augustine A."/>
        </authorList>
    </citation>
    <scope>NUCLEOTIDE SEQUENCE</scope>
    <source>
        <tissue evidence="1">Leaf</tissue>
    </source>
</reference>